<dbReference type="SMART" id="SM01217">
    <property type="entry name" value="Fn3_like"/>
    <property type="match status" value="1"/>
</dbReference>
<name>A0A1Y3QRV1_9BACT</name>
<reference evidence="6" key="1">
    <citation type="submission" date="2017-04" db="EMBL/GenBank/DDBJ databases">
        <title>Function of individual gut microbiota members based on whole genome sequencing of pure cultures obtained from chicken caecum.</title>
        <authorList>
            <person name="Medvecky M."/>
            <person name="Cejkova D."/>
            <person name="Polansky O."/>
            <person name="Karasova D."/>
            <person name="Kubasova T."/>
            <person name="Cizek A."/>
            <person name="Rychlik I."/>
        </authorList>
    </citation>
    <scope>NUCLEOTIDE SEQUENCE [LARGE SCALE GENOMIC DNA]</scope>
    <source>
        <strain evidence="6">An90</strain>
    </source>
</reference>
<keyword evidence="3" id="KW-0732">Signal</keyword>
<dbReference type="PANTHER" id="PTHR42715:SF10">
    <property type="entry name" value="BETA-GLUCOSIDASE"/>
    <property type="match status" value="1"/>
</dbReference>
<dbReference type="GO" id="GO:0008422">
    <property type="term" value="F:beta-glucosidase activity"/>
    <property type="evidence" value="ECO:0007669"/>
    <property type="project" value="UniProtKB-ARBA"/>
</dbReference>
<comment type="similarity">
    <text evidence="1">Belongs to the glycosyl hydrolase 3 family.</text>
</comment>
<dbReference type="Gene3D" id="3.40.50.1700">
    <property type="entry name" value="Glycoside hydrolase family 3 C-terminal domain"/>
    <property type="match status" value="1"/>
</dbReference>
<dbReference type="InterPro" id="IPR002772">
    <property type="entry name" value="Glyco_hydro_3_C"/>
</dbReference>
<accession>A0A1Y3QRV1</accession>
<proteinExistence type="inferred from homology"/>
<dbReference type="InterPro" id="IPR036962">
    <property type="entry name" value="Glyco_hydro_3_N_sf"/>
</dbReference>
<organism evidence="5 6">
    <name type="scientific">Alistipes onderdonkii</name>
    <dbReference type="NCBI Taxonomy" id="328813"/>
    <lineage>
        <taxon>Bacteria</taxon>
        <taxon>Pseudomonadati</taxon>
        <taxon>Bacteroidota</taxon>
        <taxon>Bacteroidia</taxon>
        <taxon>Bacteroidales</taxon>
        <taxon>Rikenellaceae</taxon>
        <taxon>Alistipes</taxon>
    </lineage>
</organism>
<dbReference type="InterPro" id="IPR013783">
    <property type="entry name" value="Ig-like_fold"/>
</dbReference>
<dbReference type="EMBL" id="NFHB01000008">
    <property type="protein sequence ID" value="OUN02401.1"/>
    <property type="molecule type" value="Genomic_DNA"/>
</dbReference>
<evidence type="ECO:0000256" key="1">
    <source>
        <dbReference type="ARBA" id="ARBA00005336"/>
    </source>
</evidence>
<dbReference type="InterPro" id="IPR036881">
    <property type="entry name" value="Glyco_hydro_3_C_sf"/>
</dbReference>
<evidence type="ECO:0000313" key="5">
    <source>
        <dbReference type="EMBL" id="OUN02401.1"/>
    </source>
</evidence>
<dbReference type="SUPFAM" id="SSF52279">
    <property type="entry name" value="Beta-D-glucan exohydrolase, C-terminal domain"/>
    <property type="match status" value="1"/>
</dbReference>
<dbReference type="Pfam" id="PF01915">
    <property type="entry name" value="Glyco_hydro_3_C"/>
    <property type="match status" value="1"/>
</dbReference>
<dbReference type="Gene3D" id="3.20.20.300">
    <property type="entry name" value="Glycoside hydrolase, family 3, N-terminal domain"/>
    <property type="match status" value="1"/>
</dbReference>
<dbReference type="InterPro" id="IPR050288">
    <property type="entry name" value="Cellulose_deg_GH3"/>
</dbReference>
<dbReference type="FunFam" id="2.60.40.10:FF:000495">
    <property type="entry name" value="Periplasmic beta-glucosidase"/>
    <property type="match status" value="1"/>
</dbReference>
<keyword evidence="2 5" id="KW-0378">Hydrolase</keyword>
<dbReference type="PRINTS" id="PR00133">
    <property type="entry name" value="GLHYDRLASE3"/>
</dbReference>
<sequence>MKKIALSTLLLFFAVSGFAQPRMSVVEAARQADSLLSKMTLDEKISMTRGYSRFFFNGIERLGIPYIYLSDASQGVNMRHNLPDPTMVRQLEKSTAFPCPIMLAATFNPALAYDYARSIGEECRAGGVEVLLGPGLNIYRNSQCGRNFEYFGEDPFLTSHITENYVQGMQSTGTAACLKHFLANNTEFYRRRSNSILDERTMREIYLPGFEAGIAAGVACVMTSYNRINGEWAGQSKEVITDLLRGELGFDGLVMTDWNSVYDMQKLILSGQNVEMPGSWKEDITAQELLSQGKITEADIDAMIRPLIATCIRFGLYDRKGDEKYKPELLAKLPEHEAAAYRTSSEGIVLLRNDGLLPLKPGTKILAAGQFLDEIPRGAGSAAVKGYNNVTLRQALEEQFGDRVTFAEKPTKEQFAAADVVLVSVGTLDAESIERPFALPSSAEKLVQQAVGANPRTVVLVNSGSGIRMTGWADKAAAILYGWYPGQNGFRAIAKVLAGELNPSGKLPITIEKEFADSPAKGTIPPDGQFYNECRNERLIQLYDIPYTEGVLVGYRWYDTKGIEPLFPFGHGLSYTTFELSKPRLSAKAIADGEKVKISVRLSNTGTLPGAEVVQLYVSEKNPAVIRPVKELKGFRKTELAPGASQVVEFEIAYRDLAYWCDLTHTWRVNPGDFEILLGTSSADIRHTLPLIAK</sequence>
<evidence type="ECO:0000256" key="2">
    <source>
        <dbReference type="ARBA" id="ARBA00022801"/>
    </source>
</evidence>
<dbReference type="AlphaFoldDB" id="A0A1Y3QRV1"/>
<dbReference type="Pfam" id="PF00933">
    <property type="entry name" value="Glyco_hydro_3"/>
    <property type="match status" value="1"/>
</dbReference>
<dbReference type="OrthoDB" id="1006940at2"/>
<dbReference type="Gene3D" id="2.60.40.10">
    <property type="entry name" value="Immunoglobulins"/>
    <property type="match status" value="1"/>
</dbReference>
<evidence type="ECO:0000259" key="4">
    <source>
        <dbReference type="SMART" id="SM01217"/>
    </source>
</evidence>
<dbReference type="InterPro" id="IPR026891">
    <property type="entry name" value="Fn3-like"/>
</dbReference>
<dbReference type="eggNOG" id="COG1472">
    <property type="taxonomic scope" value="Bacteria"/>
</dbReference>
<dbReference type="InterPro" id="IPR017853">
    <property type="entry name" value="GH"/>
</dbReference>
<dbReference type="GO" id="GO:0005975">
    <property type="term" value="P:carbohydrate metabolic process"/>
    <property type="evidence" value="ECO:0007669"/>
    <property type="project" value="InterPro"/>
</dbReference>
<gene>
    <name evidence="5" type="ORF">B5G41_12060</name>
</gene>
<evidence type="ECO:0000256" key="3">
    <source>
        <dbReference type="SAM" id="SignalP"/>
    </source>
</evidence>
<dbReference type="Pfam" id="PF14310">
    <property type="entry name" value="Fn3-like"/>
    <property type="match status" value="1"/>
</dbReference>
<evidence type="ECO:0000313" key="6">
    <source>
        <dbReference type="Proteomes" id="UP000195772"/>
    </source>
</evidence>
<comment type="caution">
    <text evidence="5">The sequence shown here is derived from an EMBL/GenBank/DDBJ whole genome shotgun (WGS) entry which is preliminary data.</text>
</comment>
<protein>
    <submittedName>
        <fullName evidence="5">Glycosyl hydrolase</fullName>
    </submittedName>
</protein>
<dbReference type="SUPFAM" id="SSF51445">
    <property type="entry name" value="(Trans)glycosidases"/>
    <property type="match status" value="1"/>
</dbReference>
<feature type="domain" description="Fibronectin type III-like" evidence="4">
    <location>
        <begin position="612"/>
        <end position="682"/>
    </location>
</feature>
<dbReference type="Proteomes" id="UP000195772">
    <property type="component" value="Unassembled WGS sequence"/>
</dbReference>
<dbReference type="PANTHER" id="PTHR42715">
    <property type="entry name" value="BETA-GLUCOSIDASE"/>
    <property type="match status" value="1"/>
</dbReference>
<dbReference type="InterPro" id="IPR001764">
    <property type="entry name" value="Glyco_hydro_3_N"/>
</dbReference>
<feature type="chain" id="PRO_5013322728" evidence="3">
    <location>
        <begin position="20"/>
        <end position="694"/>
    </location>
</feature>
<feature type="signal peptide" evidence="3">
    <location>
        <begin position="1"/>
        <end position="19"/>
    </location>
</feature>
<dbReference type="RefSeq" id="WP_087403161.1">
    <property type="nucleotide sequence ID" value="NZ_NFHB01000008.1"/>
</dbReference>